<keyword evidence="4" id="KW-1185">Reference proteome</keyword>
<sequence length="126" mass="13634">MVELYRMLPNNADFTPLSEAGFEGMNFAWIERGSHHHTATDSIANLDRGSLQHQGATMLALTRTLGNTDLADLDGRGDKTYFRLPGTMVDLPRGDRAGAGRHVGPGVRRAGRGRAESAGSRACRAR</sequence>
<feature type="compositionally biased region" description="Low complexity" evidence="1">
    <location>
        <begin position="116"/>
        <end position="126"/>
    </location>
</feature>
<accession>A0A4R5BE56</accession>
<evidence type="ECO:0000256" key="1">
    <source>
        <dbReference type="SAM" id="MobiDB-lite"/>
    </source>
</evidence>
<dbReference type="InterPro" id="IPR007484">
    <property type="entry name" value="Peptidase_M28"/>
</dbReference>
<dbReference type="Pfam" id="PF04389">
    <property type="entry name" value="Peptidase_M28"/>
    <property type="match status" value="1"/>
</dbReference>
<protein>
    <submittedName>
        <fullName evidence="3">M28 family peptidase</fullName>
    </submittedName>
</protein>
<organism evidence="3 4">
    <name type="scientific">Actinomadura darangshiensis</name>
    <dbReference type="NCBI Taxonomy" id="705336"/>
    <lineage>
        <taxon>Bacteria</taxon>
        <taxon>Bacillati</taxon>
        <taxon>Actinomycetota</taxon>
        <taxon>Actinomycetes</taxon>
        <taxon>Streptosporangiales</taxon>
        <taxon>Thermomonosporaceae</taxon>
        <taxon>Actinomadura</taxon>
    </lineage>
</organism>
<dbReference type="EMBL" id="SMKY01000052">
    <property type="protein sequence ID" value="TDD83589.1"/>
    <property type="molecule type" value="Genomic_DNA"/>
</dbReference>
<comment type="caution">
    <text evidence="3">The sequence shown here is derived from an EMBL/GenBank/DDBJ whole genome shotgun (WGS) entry which is preliminary data.</text>
</comment>
<dbReference type="Proteomes" id="UP000295578">
    <property type="component" value="Unassembled WGS sequence"/>
</dbReference>
<feature type="domain" description="Peptidase M28" evidence="2">
    <location>
        <begin position="5"/>
        <end position="61"/>
    </location>
</feature>
<dbReference type="Gene3D" id="3.40.630.10">
    <property type="entry name" value="Zn peptidases"/>
    <property type="match status" value="1"/>
</dbReference>
<gene>
    <name evidence="3" type="ORF">E1293_14310</name>
</gene>
<name>A0A4R5BE56_9ACTN</name>
<dbReference type="AlphaFoldDB" id="A0A4R5BE56"/>
<proteinExistence type="predicted"/>
<evidence type="ECO:0000259" key="2">
    <source>
        <dbReference type="Pfam" id="PF04389"/>
    </source>
</evidence>
<reference evidence="3 4" key="1">
    <citation type="submission" date="2019-03" db="EMBL/GenBank/DDBJ databases">
        <title>Draft genome sequences of novel Actinobacteria.</title>
        <authorList>
            <person name="Sahin N."/>
            <person name="Ay H."/>
            <person name="Saygin H."/>
        </authorList>
    </citation>
    <scope>NUCLEOTIDE SEQUENCE [LARGE SCALE GENOMIC DNA]</scope>
    <source>
        <strain evidence="3 4">DSM 45941</strain>
    </source>
</reference>
<evidence type="ECO:0000313" key="4">
    <source>
        <dbReference type="Proteomes" id="UP000295578"/>
    </source>
</evidence>
<evidence type="ECO:0000313" key="3">
    <source>
        <dbReference type="EMBL" id="TDD83589.1"/>
    </source>
</evidence>
<dbReference type="OrthoDB" id="9778250at2"/>
<feature type="region of interest" description="Disordered" evidence="1">
    <location>
        <begin position="92"/>
        <end position="126"/>
    </location>
</feature>
<dbReference type="SUPFAM" id="SSF53187">
    <property type="entry name" value="Zn-dependent exopeptidases"/>
    <property type="match status" value="1"/>
</dbReference>